<name>A0A9I9E7K6_CUCME</name>
<protein>
    <submittedName>
        <fullName evidence="1">Uncharacterized protein</fullName>
    </submittedName>
</protein>
<organism evidence="1">
    <name type="scientific">Cucumis melo</name>
    <name type="common">Muskmelon</name>
    <dbReference type="NCBI Taxonomy" id="3656"/>
    <lineage>
        <taxon>Eukaryota</taxon>
        <taxon>Viridiplantae</taxon>
        <taxon>Streptophyta</taxon>
        <taxon>Embryophyta</taxon>
        <taxon>Tracheophyta</taxon>
        <taxon>Spermatophyta</taxon>
        <taxon>Magnoliopsida</taxon>
        <taxon>eudicotyledons</taxon>
        <taxon>Gunneridae</taxon>
        <taxon>Pentapetalae</taxon>
        <taxon>rosids</taxon>
        <taxon>fabids</taxon>
        <taxon>Cucurbitales</taxon>
        <taxon>Cucurbitaceae</taxon>
        <taxon>Benincaseae</taxon>
        <taxon>Cucumis</taxon>
    </lineage>
</organism>
<dbReference type="EnsemblPlants" id="MELO3C029798.2.1">
    <property type="protein sequence ID" value="MELO3C029798.2.1"/>
    <property type="gene ID" value="MELO3C029798.2"/>
</dbReference>
<dbReference type="Gramene" id="MELO3C029798.2.1">
    <property type="protein sequence ID" value="MELO3C029798.2.1"/>
    <property type="gene ID" value="MELO3C029798.2"/>
</dbReference>
<sequence>KFICHKFSPSPQDITRFHRLFCFQFAISSSSHFRSICSSRCRLLATSTTSSINLLGRRSSCRMTTSYASHKRHLVRSLAMHQR</sequence>
<evidence type="ECO:0000313" key="1">
    <source>
        <dbReference type="EnsemblPlants" id="MELO3C029798.2.1"/>
    </source>
</evidence>
<proteinExistence type="predicted"/>
<accession>A0A9I9E7K6</accession>
<dbReference type="AlphaFoldDB" id="A0A9I9E7K6"/>
<reference evidence="1" key="1">
    <citation type="submission" date="2023-03" db="UniProtKB">
        <authorList>
            <consortium name="EnsemblPlants"/>
        </authorList>
    </citation>
    <scope>IDENTIFICATION</scope>
</reference>